<dbReference type="InterPro" id="IPR044633">
    <property type="entry name" value="CstF1-like"/>
</dbReference>
<proteinExistence type="predicted"/>
<dbReference type="Proteomes" id="UP001412067">
    <property type="component" value="Unassembled WGS sequence"/>
</dbReference>
<dbReference type="EMBL" id="JBBWWR010000003">
    <property type="protein sequence ID" value="KAK8969384.1"/>
    <property type="molecule type" value="Genomic_DNA"/>
</dbReference>
<dbReference type="SUPFAM" id="SSF50978">
    <property type="entry name" value="WD40 repeat-like"/>
    <property type="match status" value="1"/>
</dbReference>
<evidence type="ECO:0000256" key="3">
    <source>
        <dbReference type="ARBA" id="ARBA00023242"/>
    </source>
</evidence>
<dbReference type="Gene3D" id="2.130.10.10">
    <property type="entry name" value="YVTN repeat-like/Quinoprotein amine dehydrogenase"/>
    <property type="match status" value="1"/>
</dbReference>
<dbReference type="InterPro" id="IPR036322">
    <property type="entry name" value="WD40_repeat_dom_sf"/>
</dbReference>
<gene>
    <name evidence="4" type="ORF">KSP40_PGU010006</name>
</gene>
<protein>
    <submittedName>
        <fullName evidence="4">Uncharacterized protein</fullName>
    </submittedName>
</protein>
<comment type="caution">
    <text evidence="4">The sequence shown here is derived from an EMBL/GenBank/DDBJ whole genome shotgun (WGS) entry which is preliminary data.</text>
</comment>
<reference evidence="4 5" key="1">
    <citation type="journal article" date="2022" name="Nat. Plants">
        <title>Genomes of leafy and leafless Platanthera orchids illuminate the evolution of mycoheterotrophy.</title>
        <authorList>
            <person name="Li M.H."/>
            <person name="Liu K.W."/>
            <person name="Li Z."/>
            <person name="Lu H.C."/>
            <person name="Ye Q.L."/>
            <person name="Zhang D."/>
            <person name="Wang J.Y."/>
            <person name="Li Y.F."/>
            <person name="Zhong Z.M."/>
            <person name="Liu X."/>
            <person name="Yu X."/>
            <person name="Liu D.K."/>
            <person name="Tu X.D."/>
            <person name="Liu B."/>
            <person name="Hao Y."/>
            <person name="Liao X.Y."/>
            <person name="Jiang Y.T."/>
            <person name="Sun W.H."/>
            <person name="Chen J."/>
            <person name="Chen Y.Q."/>
            <person name="Ai Y."/>
            <person name="Zhai J.W."/>
            <person name="Wu S.S."/>
            <person name="Zhou Z."/>
            <person name="Hsiao Y.Y."/>
            <person name="Wu W.L."/>
            <person name="Chen Y.Y."/>
            <person name="Lin Y.F."/>
            <person name="Hsu J.L."/>
            <person name="Li C.Y."/>
            <person name="Wang Z.W."/>
            <person name="Zhao X."/>
            <person name="Zhong W.Y."/>
            <person name="Ma X.K."/>
            <person name="Ma L."/>
            <person name="Huang J."/>
            <person name="Chen G.Z."/>
            <person name="Huang M.Z."/>
            <person name="Huang L."/>
            <person name="Peng D.H."/>
            <person name="Luo Y.B."/>
            <person name="Zou S.Q."/>
            <person name="Chen S.P."/>
            <person name="Lan S."/>
            <person name="Tsai W.C."/>
            <person name="Van de Peer Y."/>
            <person name="Liu Z.J."/>
        </authorList>
    </citation>
    <scope>NUCLEOTIDE SEQUENCE [LARGE SCALE GENOMIC DNA]</scope>
    <source>
        <strain evidence="4">Lor288</strain>
    </source>
</reference>
<keyword evidence="3" id="KW-0539">Nucleus</keyword>
<name>A0ABR2N098_9ASPA</name>
<keyword evidence="2" id="KW-0507">mRNA processing</keyword>
<evidence type="ECO:0000313" key="5">
    <source>
        <dbReference type="Proteomes" id="UP001412067"/>
    </source>
</evidence>
<dbReference type="PANTHER" id="PTHR44133:SF2">
    <property type="entry name" value="CLEAVAGE STIMULATION FACTOR SUBUNIT 1"/>
    <property type="match status" value="1"/>
</dbReference>
<comment type="subcellular location">
    <subcellularLocation>
        <location evidence="1">Nucleus</location>
    </subcellularLocation>
</comment>
<dbReference type="PANTHER" id="PTHR44133">
    <property type="entry name" value="CLEAVAGE STIMULATION FACTOR SUBUNIT 1"/>
    <property type="match status" value="1"/>
</dbReference>
<dbReference type="InterPro" id="IPR015943">
    <property type="entry name" value="WD40/YVTN_repeat-like_dom_sf"/>
</dbReference>
<organism evidence="4 5">
    <name type="scientific">Platanthera guangdongensis</name>
    <dbReference type="NCBI Taxonomy" id="2320717"/>
    <lineage>
        <taxon>Eukaryota</taxon>
        <taxon>Viridiplantae</taxon>
        <taxon>Streptophyta</taxon>
        <taxon>Embryophyta</taxon>
        <taxon>Tracheophyta</taxon>
        <taxon>Spermatophyta</taxon>
        <taxon>Magnoliopsida</taxon>
        <taxon>Liliopsida</taxon>
        <taxon>Asparagales</taxon>
        <taxon>Orchidaceae</taxon>
        <taxon>Orchidoideae</taxon>
        <taxon>Orchideae</taxon>
        <taxon>Orchidinae</taxon>
        <taxon>Platanthera</taxon>
    </lineage>
</organism>
<keyword evidence="5" id="KW-1185">Reference proteome</keyword>
<evidence type="ECO:0000256" key="1">
    <source>
        <dbReference type="ARBA" id="ARBA00004123"/>
    </source>
</evidence>
<evidence type="ECO:0000313" key="4">
    <source>
        <dbReference type="EMBL" id="KAK8969384.1"/>
    </source>
</evidence>
<accession>A0ABR2N098</accession>
<sequence>MSAGTRDLAEAGRQAGELVHSRTASFNQTEEFILSIDESNNEVVIWDALSGEKAGKWHSNHIGVPRWIEHSPTEAAFVTCGTDRSVKYWREMF</sequence>
<evidence type="ECO:0000256" key="2">
    <source>
        <dbReference type="ARBA" id="ARBA00022664"/>
    </source>
</evidence>